<dbReference type="Gene3D" id="3.30.70.270">
    <property type="match status" value="1"/>
</dbReference>
<dbReference type="Pfam" id="PF00078">
    <property type="entry name" value="RVT_1"/>
    <property type="match status" value="1"/>
</dbReference>
<evidence type="ECO:0000256" key="1">
    <source>
        <dbReference type="SAM" id="Coils"/>
    </source>
</evidence>
<dbReference type="PROSITE" id="PS50878">
    <property type="entry name" value="RT_POL"/>
    <property type="match status" value="1"/>
</dbReference>
<dbReference type="CDD" id="cd01650">
    <property type="entry name" value="RT_nLTR_like"/>
    <property type="match status" value="1"/>
</dbReference>
<accession>A0A8D8WNZ2</accession>
<dbReference type="SUPFAM" id="SSF56672">
    <property type="entry name" value="DNA/RNA polymerases"/>
    <property type="match status" value="1"/>
</dbReference>
<name>A0A8D8WNZ2_9HEMI</name>
<dbReference type="GO" id="GO:0071897">
    <property type="term" value="P:DNA biosynthetic process"/>
    <property type="evidence" value="ECO:0007669"/>
    <property type="project" value="UniProtKB-ARBA"/>
</dbReference>
<evidence type="ECO:0000313" key="3">
    <source>
        <dbReference type="EMBL" id="CAG6667217.1"/>
    </source>
</evidence>
<dbReference type="Pfam" id="PF03372">
    <property type="entry name" value="Exo_endo_phos"/>
    <property type="match status" value="1"/>
</dbReference>
<dbReference type="InterPro" id="IPR043128">
    <property type="entry name" value="Rev_trsase/Diguanyl_cyclase"/>
</dbReference>
<dbReference type="InterPro" id="IPR043502">
    <property type="entry name" value="DNA/RNA_pol_sf"/>
</dbReference>
<protein>
    <submittedName>
        <fullName evidence="3">Craniofacial development protein 2</fullName>
    </submittedName>
</protein>
<feature type="domain" description="Reverse transcriptase" evidence="2">
    <location>
        <begin position="573"/>
        <end position="844"/>
    </location>
</feature>
<dbReference type="CDD" id="cd09076">
    <property type="entry name" value="L1-EN"/>
    <property type="match status" value="1"/>
</dbReference>
<dbReference type="PANTHER" id="PTHR47027:SF8">
    <property type="entry name" value="RIBONUCLEASE H"/>
    <property type="match status" value="1"/>
</dbReference>
<dbReference type="EMBL" id="HBUF01215990">
    <property type="protein sequence ID" value="CAG6667217.1"/>
    <property type="molecule type" value="Transcribed_RNA"/>
</dbReference>
<keyword evidence="1" id="KW-0175">Coiled coil</keyword>
<dbReference type="InterPro" id="IPR000477">
    <property type="entry name" value="RT_dom"/>
</dbReference>
<evidence type="ECO:0000259" key="2">
    <source>
        <dbReference type="PROSITE" id="PS50878"/>
    </source>
</evidence>
<dbReference type="Gene3D" id="3.60.10.10">
    <property type="entry name" value="Endonuclease/exonuclease/phosphatase"/>
    <property type="match status" value="1"/>
</dbReference>
<dbReference type="AlphaFoldDB" id="A0A8D8WNZ2"/>
<dbReference type="InterPro" id="IPR005135">
    <property type="entry name" value="Endo/exonuclease/phosphatase"/>
</dbReference>
<dbReference type="PANTHER" id="PTHR47027">
    <property type="entry name" value="REVERSE TRANSCRIPTASE DOMAIN-CONTAINING PROTEIN"/>
    <property type="match status" value="1"/>
</dbReference>
<proteinExistence type="predicted"/>
<sequence>MRCDVASPGLTTTLSILVTRLNPLSRNMAGPLIKFSGDKICPRSDLRVDTFGGEPCRLEVKDKNKGRKDEHMMKIATWNVNTMNKEGKLENLTREMRKNNIDLMGLGEVRWIGEGELIVDEYKMVYKGGEKKKEFGVGIIYKQSLDKNVTKIIPKSDRVIAMKITSDPVDTLIIQVYMPTSNATDDFVDEIYKQIEEVIEENGKGQIKTIIMGDWNSVVGDQSMEGIVGKYGYGKRNERGEKLIEFCKQFDLWISNTWFKQHKRRLYTWKNPGDRMRFQIDYILINQRFKNSINNVKTYPGADIFSDHNLLLAEVRTKLKRVDRKKKTKKWDTAKLKTDEGRIFEGNVEEALRKIVVNENIKDEWNTIKNSIVEALEVTVGKQSKNARKEWVTQDMLEKMEQRRQWKNVNTDEGRKQYKKMNNELRRETDKAREQWMQKQCERIEELEKLCKIEEMYQVVKTITAKKTNVIKRQGMKNKNGIITSDLEENKKVWVEYIKELYDTNANERMDDVENQSECEENRIGQRIEISEVKKAIKELKNNKALGTDGIPSEALKTLDISAIFRITVLINKIYDTGIWPEDLLRTTLVPLPKKPNATECKDFRTISFICHLTKAITKIIMKRIERKIEDNMGDDQFGFRKGRGTRDAMACVRMLSEKMLEFNKELYVCFVDWEKAFDRVDWNILLKVLKDIDINWKDRRLIRELYKGQKVVVRVEDEETEEVVIGRGVRQGCCMSPVLFNLYAEKLMEEALEQSSGVSVGSEKIKSIKYADDQAVLAESEEDLQRMMENIHNAGIRYGMKINISKTKVMRMSKKVTEERMKVTLEGKYLEQVENFKYLGGMIYADGSCTKEIRSRIAMGKTAYTKVQDILTARRIPLKLRKRFAKCYIWSVVLYGSETWTMRKKEEKYLESFEMWLWRRIENIIWSDKVRNEEVLRRVGEERSILKTIKKRKRSWLGHILRRDCLQKRIMEGEIKGTRSRGAKKFGMLTDILENKTFEELKEEAQDRIRWRRGS</sequence>
<dbReference type="InterPro" id="IPR036691">
    <property type="entry name" value="Endo/exonu/phosph_ase_sf"/>
</dbReference>
<feature type="coiled-coil region" evidence="1">
    <location>
        <begin position="771"/>
        <end position="798"/>
    </location>
</feature>
<reference evidence="3" key="1">
    <citation type="submission" date="2021-05" db="EMBL/GenBank/DDBJ databases">
        <authorList>
            <person name="Alioto T."/>
            <person name="Alioto T."/>
            <person name="Gomez Garrido J."/>
        </authorList>
    </citation>
    <scope>NUCLEOTIDE SEQUENCE</scope>
</reference>
<dbReference type="GO" id="GO:0003824">
    <property type="term" value="F:catalytic activity"/>
    <property type="evidence" value="ECO:0007669"/>
    <property type="project" value="InterPro"/>
</dbReference>
<dbReference type="SUPFAM" id="SSF56219">
    <property type="entry name" value="DNase I-like"/>
    <property type="match status" value="1"/>
</dbReference>
<organism evidence="3">
    <name type="scientific">Cacopsylla melanoneura</name>
    <dbReference type="NCBI Taxonomy" id="428564"/>
    <lineage>
        <taxon>Eukaryota</taxon>
        <taxon>Metazoa</taxon>
        <taxon>Ecdysozoa</taxon>
        <taxon>Arthropoda</taxon>
        <taxon>Hexapoda</taxon>
        <taxon>Insecta</taxon>
        <taxon>Pterygota</taxon>
        <taxon>Neoptera</taxon>
        <taxon>Paraneoptera</taxon>
        <taxon>Hemiptera</taxon>
        <taxon>Sternorrhyncha</taxon>
        <taxon>Psylloidea</taxon>
        <taxon>Psyllidae</taxon>
        <taxon>Psyllinae</taxon>
        <taxon>Cacopsylla</taxon>
    </lineage>
</organism>